<accession>A0A1I7U536</accession>
<dbReference type="PANTHER" id="PTHR12830:SF9">
    <property type="entry name" value="ANAPHASE-PROMOTING COMPLEX SUBUNIT 5"/>
    <property type="match status" value="1"/>
</dbReference>
<dbReference type="InterPro" id="IPR037679">
    <property type="entry name" value="Apc5"/>
</dbReference>
<evidence type="ECO:0000256" key="3">
    <source>
        <dbReference type="ARBA" id="ARBA00022786"/>
    </source>
</evidence>
<evidence type="ECO:0000256" key="2">
    <source>
        <dbReference type="ARBA" id="ARBA00022776"/>
    </source>
</evidence>
<evidence type="ECO:0000313" key="5">
    <source>
        <dbReference type="Proteomes" id="UP000095282"/>
    </source>
</evidence>
<dbReference type="UniPathway" id="UPA00143"/>
<keyword evidence="1" id="KW-0132">Cell division</keyword>
<sequence>MIHAVNCETKRPPPGLRAYINLDALFGDVFSKLTGEPLTPFKIATFYLIRVLFETHFGYRHMKSVYPMFNAKEKAYLFHWVYALMATEKELTYKALRTVVRMAFKDDRGILINFIRSIEQIRCGEVDVNLTIEDEFYTNKHTKLPGVDPDDPINLQWEEAEKDDMWFSSHFSEVYRWLKRIMAQWTKLNQAAKFELNELMKEWIMSNEETLCHRNRLGTALPQPIDCSMRSRSWVAKNLRHIQRNPLHADPYDTILEYVKLIQKYQPDVLESYLLESVVQIQMKDAPSALKAMKTLFELSMFELNENMKHCNKTYRLGKPTQTPLMYAPILEARICRLFGDYSRARTLLQESIQQAQLRVDETCHQMGNTELHALDIIGCHAILEGRQEHEDQKDPDRRVIRKPLANIDDIYGHEPCGDHCQESNYELVTEMDSYGKMLMLLKTIAKSTYRLKYLRRNVETGIYCPLGIDLDERGERVTDYGMAIVTSNMIRNGMYQQAKSTASDILSSNLPAEHPDSIHSESHAVITVNLAYSYAALGAYPKALDTIEKMRSTYPDDLTWQSNRHMAICSAIVQFEAAFLLNRFKECFAAIRGLARYSEIEYKLRRALVLFAMGNENEAISMLKRMELYDVRGKIRRHMTLSGMYTSRGSYEMAEKELTEAMLLAEATTLTDVKAMIKRRQASLLICRHQYLKAVEIISEIENEIVKYGSFIEKSCFYLTAARSTRLTFGDPRRWLKKARAGLGNNQWPAMQLLVLSEIAELVDENGLMPDPCRLSQIMRQFEELEEKVQGKCQFLLV</sequence>
<evidence type="ECO:0000313" key="6">
    <source>
        <dbReference type="WBParaSite" id="Csp11.Scaffold629.g14941.t1"/>
    </source>
</evidence>
<dbReference type="SUPFAM" id="SSF48452">
    <property type="entry name" value="TPR-like"/>
    <property type="match status" value="1"/>
</dbReference>
<evidence type="ECO:0000256" key="4">
    <source>
        <dbReference type="ARBA" id="ARBA00023306"/>
    </source>
</evidence>
<keyword evidence="3" id="KW-0833">Ubl conjugation pathway</keyword>
<name>A0A1I7U536_9PELO</name>
<dbReference type="Proteomes" id="UP000095282">
    <property type="component" value="Unplaced"/>
</dbReference>
<dbReference type="GO" id="GO:0031145">
    <property type="term" value="P:anaphase-promoting complex-dependent catabolic process"/>
    <property type="evidence" value="ECO:0007669"/>
    <property type="project" value="TreeGrafter"/>
</dbReference>
<dbReference type="Gene3D" id="1.25.40.10">
    <property type="entry name" value="Tetratricopeptide repeat domain"/>
    <property type="match status" value="1"/>
</dbReference>
<keyword evidence="4" id="KW-0131">Cell cycle</keyword>
<dbReference type="PANTHER" id="PTHR12830">
    <property type="entry name" value="ANAPHASE-PROMOTING COMPLEX SUBUNIT 5"/>
    <property type="match status" value="1"/>
</dbReference>
<organism evidence="5 6">
    <name type="scientific">Caenorhabditis tropicalis</name>
    <dbReference type="NCBI Taxonomy" id="1561998"/>
    <lineage>
        <taxon>Eukaryota</taxon>
        <taxon>Metazoa</taxon>
        <taxon>Ecdysozoa</taxon>
        <taxon>Nematoda</taxon>
        <taxon>Chromadorea</taxon>
        <taxon>Rhabditida</taxon>
        <taxon>Rhabditina</taxon>
        <taxon>Rhabditomorpha</taxon>
        <taxon>Rhabditoidea</taxon>
        <taxon>Rhabditidae</taxon>
        <taxon>Peloderinae</taxon>
        <taxon>Caenorhabditis</taxon>
    </lineage>
</organism>
<dbReference type="eggNOG" id="ENOG502S8D6">
    <property type="taxonomic scope" value="Eukaryota"/>
</dbReference>
<dbReference type="WBParaSite" id="Csp11.Scaffold629.g14941.t1">
    <property type="protein sequence ID" value="Csp11.Scaffold629.g14941.t1"/>
    <property type="gene ID" value="Csp11.Scaffold629.g14941"/>
</dbReference>
<reference evidence="6" key="1">
    <citation type="submission" date="2016-11" db="UniProtKB">
        <authorList>
            <consortium name="WormBaseParasite"/>
        </authorList>
    </citation>
    <scope>IDENTIFICATION</scope>
</reference>
<dbReference type="GO" id="GO:0045842">
    <property type="term" value="P:positive regulation of mitotic metaphase/anaphase transition"/>
    <property type="evidence" value="ECO:0007669"/>
    <property type="project" value="TreeGrafter"/>
</dbReference>
<dbReference type="STRING" id="1561998.A0A1I7U536"/>
<keyword evidence="5" id="KW-1185">Reference proteome</keyword>
<evidence type="ECO:0000256" key="1">
    <source>
        <dbReference type="ARBA" id="ARBA00022618"/>
    </source>
</evidence>
<dbReference type="GO" id="GO:0070979">
    <property type="term" value="P:protein K11-linked ubiquitination"/>
    <property type="evidence" value="ECO:0007669"/>
    <property type="project" value="TreeGrafter"/>
</dbReference>
<dbReference type="GO" id="GO:0005680">
    <property type="term" value="C:anaphase-promoting complex"/>
    <property type="evidence" value="ECO:0007669"/>
    <property type="project" value="InterPro"/>
</dbReference>
<dbReference type="GO" id="GO:0051301">
    <property type="term" value="P:cell division"/>
    <property type="evidence" value="ECO:0007669"/>
    <property type="project" value="UniProtKB-KW"/>
</dbReference>
<keyword evidence="2" id="KW-0498">Mitosis</keyword>
<protein>
    <submittedName>
        <fullName evidence="6">Anaphase-promoting complex subunit 5</fullName>
    </submittedName>
</protein>
<dbReference type="InterPro" id="IPR011990">
    <property type="entry name" value="TPR-like_helical_dom_sf"/>
</dbReference>
<dbReference type="AlphaFoldDB" id="A0A1I7U536"/>
<proteinExistence type="predicted"/>